<comment type="caution">
    <text evidence="2">The sequence shown here is derived from an EMBL/GenBank/DDBJ whole genome shotgun (WGS) entry which is preliminary data.</text>
</comment>
<evidence type="ECO:0000256" key="1">
    <source>
        <dbReference type="SAM" id="MobiDB-lite"/>
    </source>
</evidence>
<evidence type="ECO:0000313" key="3">
    <source>
        <dbReference type="Proteomes" id="UP001604277"/>
    </source>
</evidence>
<dbReference type="Proteomes" id="UP001604277">
    <property type="component" value="Unassembled WGS sequence"/>
</dbReference>
<dbReference type="EMBL" id="JBFOLJ010000012">
    <property type="protein sequence ID" value="KAL2488024.1"/>
    <property type="molecule type" value="Genomic_DNA"/>
</dbReference>
<reference evidence="3" key="1">
    <citation type="submission" date="2024-07" db="EMBL/GenBank/DDBJ databases">
        <title>Two chromosome-level genome assemblies of Korean endemic species Abeliophyllum distichum and Forsythia ovata (Oleaceae).</title>
        <authorList>
            <person name="Jang H."/>
        </authorList>
    </citation>
    <scope>NUCLEOTIDE SEQUENCE [LARGE SCALE GENOMIC DNA]</scope>
</reference>
<name>A0ABD1RIY8_9LAMI</name>
<sequence>MRGKKNQPPVASTSNSVQRVDIPAKLNATILRNQTNHVTVSSSNVVPINEAVDLSTCKPSNHVVVCTSSVSKQAQAQAHIPVERIVHSRESKGKDKLVDDTLEIKVAAMNIDSQHPGSSLKGRGMRPCETKTINEGECPSFDLGIDSQSNVPFIELDDGILRTQDDIMIIDDTVAGKIPGSHQTDDRVESKQEKEVYQSRCGMQ</sequence>
<feature type="compositionally biased region" description="Basic and acidic residues" evidence="1">
    <location>
        <begin position="183"/>
        <end position="197"/>
    </location>
</feature>
<feature type="region of interest" description="Disordered" evidence="1">
    <location>
        <begin position="176"/>
        <end position="204"/>
    </location>
</feature>
<accession>A0ABD1RIY8</accession>
<protein>
    <submittedName>
        <fullName evidence="2">Uncharacterized protein</fullName>
    </submittedName>
</protein>
<evidence type="ECO:0000313" key="2">
    <source>
        <dbReference type="EMBL" id="KAL2488024.1"/>
    </source>
</evidence>
<keyword evidence="3" id="KW-1185">Reference proteome</keyword>
<organism evidence="2 3">
    <name type="scientific">Forsythia ovata</name>
    <dbReference type="NCBI Taxonomy" id="205694"/>
    <lineage>
        <taxon>Eukaryota</taxon>
        <taxon>Viridiplantae</taxon>
        <taxon>Streptophyta</taxon>
        <taxon>Embryophyta</taxon>
        <taxon>Tracheophyta</taxon>
        <taxon>Spermatophyta</taxon>
        <taxon>Magnoliopsida</taxon>
        <taxon>eudicotyledons</taxon>
        <taxon>Gunneridae</taxon>
        <taxon>Pentapetalae</taxon>
        <taxon>asterids</taxon>
        <taxon>lamiids</taxon>
        <taxon>Lamiales</taxon>
        <taxon>Oleaceae</taxon>
        <taxon>Forsythieae</taxon>
        <taxon>Forsythia</taxon>
    </lineage>
</organism>
<dbReference type="AlphaFoldDB" id="A0ABD1RIY8"/>
<gene>
    <name evidence="2" type="ORF">Fot_41316</name>
</gene>
<proteinExistence type="predicted"/>